<proteinExistence type="predicted"/>
<keyword evidence="1" id="KW-0812">Transmembrane</keyword>
<keyword evidence="1" id="KW-1133">Transmembrane helix</keyword>
<keyword evidence="3" id="KW-1185">Reference proteome</keyword>
<feature type="transmembrane region" description="Helical" evidence="1">
    <location>
        <begin position="67"/>
        <end position="87"/>
    </location>
</feature>
<dbReference type="EMBL" id="JAUJEA010000006">
    <property type="protein sequence ID" value="MDN5203080.1"/>
    <property type="molecule type" value="Genomic_DNA"/>
</dbReference>
<keyword evidence="1" id="KW-0472">Membrane</keyword>
<comment type="caution">
    <text evidence="2">The sequence shown here is derived from an EMBL/GenBank/DDBJ whole genome shotgun (WGS) entry which is preliminary data.</text>
</comment>
<feature type="transmembrane region" description="Helical" evidence="1">
    <location>
        <begin position="108"/>
        <end position="131"/>
    </location>
</feature>
<evidence type="ECO:0000313" key="2">
    <source>
        <dbReference type="EMBL" id="MDN5203080.1"/>
    </source>
</evidence>
<name>A0ABT8KQP9_9BACT</name>
<evidence type="ECO:0000313" key="3">
    <source>
        <dbReference type="Proteomes" id="UP001172082"/>
    </source>
</evidence>
<protein>
    <submittedName>
        <fullName evidence="2">Uncharacterized protein</fullName>
    </submittedName>
</protein>
<reference evidence="2" key="1">
    <citation type="submission" date="2023-06" db="EMBL/GenBank/DDBJ databases">
        <title>Genomic of Parafulvivirga corallium.</title>
        <authorList>
            <person name="Wang G."/>
        </authorList>
    </citation>
    <scope>NUCLEOTIDE SEQUENCE</scope>
    <source>
        <strain evidence="2">BMA10</strain>
    </source>
</reference>
<organism evidence="2 3">
    <name type="scientific">Splendidivirga corallicola</name>
    <dbReference type="NCBI Taxonomy" id="3051826"/>
    <lineage>
        <taxon>Bacteria</taxon>
        <taxon>Pseudomonadati</taxon>
        <taxon>Bacteroidota</taxon>
        <taxon>Cytophagia</taxon>
        <taxon>Cytophagales</taxon>
        <taxon>Splendidivirgaceae</taxon>
        <taxon>Splendidivirga</taxon>
    </lineage>
</organism>
<evidence type="ECO:0000256" key="1">
    <source>
        <dbReference type="SAM" id="Phobius"/>
    </source>
</evidence>
<gene>
    <name evidence="2" type="ORF">QQ008_16950</name>
</gene>
<accession>A0ABT8KQP9</accession>
<sequence length="132" mass="15612">MMIYKAYKYTYYKIYSWNLKLHGKSDIPEYNALFGIAFLVLVNLANLVVLFEGVLNVDLLQYFNLNIGAQILVLIMYLLVHYFLLFYKGRYKKIIEEFESESKKKQKVGAIYVWSYIIGSLVLLITTMYLVY</sequence>
<dbReference type="RefSeq" id="WP_346753102.1">
    <property type="nucleotide sequence ID" value="NZ_JAUJEA010000006.1"/>
</dbReference>
<dbReference type="Proteomes" id="UP001172082">
    <property type="component" value="Unassembled WGS sequence"/>
</dbReference>
<feature type="transmembrane region" description="Helical" evidence="1">
    <location>
        <begin position="30"/>
        <end position="55"/>
    </location>
</feature>